<feature type="compositionally biased region" description="Basic and acidic residues" evidence="1">
    <location>
        <begin position="179"/>
        <end position="190"/>
    </location>
</feature>
<proteinExistence type="predicted"/>
<reference evidence="3" key="2">
    <citation type="submission" date="2013-04" db="EMBL/GenBank/DDBJ databases">
        <title>Genomic mechanisms accounting for the adaptation to parasitism in nematode-trapping fungi.</title>
        <authorList>
            <person name="Ahren D.G."/>
        </authorList>
    </citation>
    <scope>NUCLEOTIDE SEQUENCE [LARGE SCALE GENOMIC DNA]</scope>
    <source>
        <strain evidence="3">CBS 200.50</strain>
    </source>
</reference>
<protein>
    <submittedName>
        <fullName evidence="2">Uncharacterized protein</fullName>
    </submittedName>
</protein>
<sequence>MSTAAMERPRNFENVKTIEFPFKEKHRDPATLVDLYILSATKEYSYPLILEVCEGPRRSRRHQPFQVEIHSECLGRFFTIETCDLLREHFQRLTPSKSLKIIAAASGSKQVIYAAPLCPKKRRMQGTKQTEKYHLIGLQLEGMDEMGWIWAEDMERSFEEGKLKASVYIPTERVETDHLPIRRQDLRDSDGSSMEYSESEMDLDVKDNKNKGSKGRKKSRGRSSSLQADEESELSEAESIEEMEILLDRPARKK</sequence>
<dbReference type="AlphaFoldDB" id="S8A808"/>
<dbReference type="OrthoDB" id="5356769at2759"/>
<comment type="caution">
    <text evidence="2">The sequence shown here is derived from an EMBL/GenBank/DDBJ whole genome shotgun (WGS) entry which is preliminary data.</text>
</comment>
<dbReference type="Proteomes" id="UP000015100">
    <property type="component" value="Unassembled WGS sequence"/>
</dbReference>
<name>S8A808_DACHA</name>
<keyword evidence="3" id="KW-1185">Reference proteome</keyword>
<reference evidence="2 3" key="1">
    <citation type="journal article" date="2013" name="PLoS Genet.">
        <title>Genomic mechanisms accounting for the adaptation to parasitism in nematode-trapping fungi.</title>
        <authorList>
            <person name="Meerupati T."/>
            <person name="Andersson K.M."/>
            <person name="Friman E."/>
            <person name="Kumar D."/>
            <person name="Tunlid A."/>
            <person name="Ahren D."/>
        </authorList>
    </citation>
    <scope>NUCLEOTIDE SEQUENCE [LARGE SCALE GENOMIC DNA]</scope>
    <source>
        <strain evidence="2 3">CBS 200.50</strain>
    </source>
</reference>
<dbReference type="HOGENOM" id="CLU_1094242_0_0_1"/>
<evidence type="ECO:0000313" key="2">
    <source>
        <dbReference type="EMBL" id="EPS37246.1"/>
    </source>
</evidence>
<feature type="region of interest" description="Disordered" evidence="1">
    <location>
        <begin position="179"/>
        <end position="254"/>
    </location>
</feature>
<accession>S8A808</accession>
<evidence type="ECO:0000256" key="1">
    <source>
        <dbReference type="SAM" id="MobiDB-lite"/>
    </source>
</evidence>
<feature type="compositionally biased region" description="Acidic residues" evidence="1">
    <location>
        <begin position="228"/>
        <end position="245"/>
    </location>
</feature>
<evidence type="ECO:0000313" key="3">
    <source>
        <dbReference type="Proteomes" id="UP000015100"/>
    </source>
</evidence>
<feature type="compositionally biased region" description="Basic residues" evidence="1">
    <location>
        <begin position="211"/>
        <end position="221"/>
    </location>
</feature>
<gene>
    <name evidence="2" type="ORF">H072_9020</name>
</gene>
<organism evidence="2 3">
    <name type="scientific">Dactylellina haptotyla (strain CBS 200.50)</name>
    <name type="common">Nematode-trapping fungus</name>
    <name type="synonym">Monacrosporium haptotylum</name>
    <dbReference type="NCBI Taxonomy" id="1284197"/>
    <lineage>
        <taxon>Eukaryota</taxon>
        <taxon>Fungi</taxon>
        <taxon>Dikarya</taxon>
        <taxon>Ascomycota</taxon>
        <taxon>Pezizomycotina</taxon>
        <taxon>Orbiliomycetes</taxon>
        <taxon>Orbiliales</taxon>
        <taxon>Orbiliaceae</taxon>
        <taxon>Dactylellina</taxon>
    </lineage>
</organism>
<dbReference type="EMBL" id="AQGS01000677">
    <property type="protein sequence ID" value="EPS37246.1"/>
    <property type="molecule type" value="Genomic_DNA"/>
</dbReference>